<dbReference type="Proteomes" id="UP000051574">
    <property type="component" value="Unassembled WGS sequence"/>
</dbReference>
<comment type="similarity">
    <text evidence="1">Belongs to the THADA family.</text>
</comment>
<dbReference type="AlphaFoldDB" id="A0A0T6B5W4"/>
<dbReference type="SUPFAM" id="SSF48371">
    <property type="entry name" value="ARM repeat"/>
    <property type="match status" value="1"/>
</dbReference>
<evidence type="ECO:0000313" key="6">
    <source>
        <dbReference type="Proteomes" id="UP000051574"/>
    </source>
</evidence>
<reference evidence="5 6" key="1">
    <citation type="submission" date="2015-09" db="EMBL/GenBank/DDBJ databases">
        <title>Draft genome of the scarab beetle Oryctes borbonicus.</title>
        <authorList>
            <person name="Meyer J.M."/>
            <person name="Markov G.V."/>
            <person name="Baskaran P."/>
            <person name="Herrmann M."/>
            <person name="Sommer R.J."/>
            <person name="Roedelsperger C."/>
        </authorList>
    </citation>
    <scope>NUCLEOTIDE SEQUENCE [LARGE SCALE GENOMIC DNA]</scope>
    <source>
        <strain evidence="5">OB123</strain>
        <tissue evidence="5">Whole animal</tissue>
    </source>
</reference>
<accession>A0A0T6B5W4</accession>
<dbReference type="PANTHER" id="PTHR14387:SF7">
    <property type="entry name" value="THYROID ADENOMA-ASSOCIATED PROTEIN"/>
    <property type="match status" value="1"/>
</dbReference>
<dbReference type="InterPro" id="IPR051954">
    <property type="entry name" value="tRNA_methyltransferase_THADA"/>
</dbReference>
<dbReference type="PANTHER" id="PTHR14387">
    <property type="entry name" value="THADA/DEATH RECEPTOR INTERACTING PROTEIN"/>
    <property type="match status" value="1"/>
</dbReference>
<dbReference type="GO" id="GO:0005829">
    <property type="term" value="C:cytosol"/>
    <property type="evidence" value="ECO:0007669"/>
    <property type="project" value="TreeGrafter"/>
</dbReference>
<evidence type="ECO:0000313" key="5">
    <source>
        <dbReference type="EMBL" id="KRT82581.1"/>
    </source>
</evidence>
<gene>
    <name evidence="5" type="ORF">AMK59_4444</name>
</gene>
<sequence>NFPPGIESISQVTDYVTPYAIDLFLNLVDILSSDNRNQIKTLDVHSYVYSITKLLVSILQQCILSTVLPDYSTKLMVASYKVIIDDYISFDAKCNCGVLMVIAVVHMPDHIMTDFKLKACLTLLKLDKTQENEGLFNFKGIMKNYTANLCIYLGILNVVPENILCEEVIDGIPVISFMFGKLVDCAKRCTGKPSQMLEVSRALILISKIMNTIPLSYVEPMFSHSLDYVWTHLDHFVDTVRHSAKTILENLIKLAYRHYRNGYTNLLKMILTNMIDLLVNRCTHYIALTTLSSETGCSFLLDQFSHLPFILLINIGDSSVAPQICSTYESLMAQHAKEQHNVSKWLELWVDLVKPLLSRSVAPITVFYQRLLISAYKIQPLVLKSIMHYQHQNGANELGALLGCLRVARKSGLPILSKDVSEPSSNGSKKKYWRGYIEFEFLESMMCHQSDEVRVSTLALIVESQKSTEIFSTWELDFLKKYFFYNATTQMPNTRQQIIALYKKALVRIKGSMAVLVRHITTICNRIKAEADSIQEGVLEELQSYKKQEISYKVFMETFFQEYLCCGFNSGFNYQRRSTCLELTVFMLNEKCIETEELERKWKLADTMSLLEVLCDSYESNIAMAYDILTKLPPTAFEFLQSKERIRSHILQTITLASAIKPTSATAAGYMLPIFLMSPYAREIILDITQQQIDFGDIYVLTVVLFIYLIEKGVELAKKNILEAVSRTPVYGYILCIRHLIGKRNFSSCEHWEYLVTKLVTTCKVVDEIVSPIVNNSSPEGYMPMDSEVIGSDKTGEIVTSQMVLVYAWRTTKEVSLLLGELTLNVPDVYNKTGEPFLTSDIMNTISEHFLNLFLETKHRGAYEQAYLGFCKFCEKLWRSSNEHFRTWPKLWITNILDVLKGENEDTFHKLCPTRRSAGLPFMMQAIIITEPKNLGNENFHVCMESLLNIASDTSEENLKSRIHAMNILRALFRNNQLGELVAQYIAQGVIIALDSFNHNKWGVSMLRYPTVRMRTLMLLGSQFGNVAFRNVDHKNIRSSKE</sequence>
<evidence type="ECO:0000256" key="1">
    <source>
        <dbReference type="ARBA" id="ARBA00010409"/>
    </source>
</evidence>
<dbReference type="InterPro" id="IPR016024">
    <property type="entry name" value="ARM-type_fold"/>
</dbReference>
<dbReference type="GO" id="GO:0030488">
    <property type="term" value="P:tRNA methylation"/>
    <property type="evidence" value="ECO:0007669"/>
    <property type="project" value="TreeGrafter"/>
</dbReference>
<proteinExistence type="inferred from homology"/>
<evidence type="ECO:0000259" key="3">
    <source>
        <dbReference type="Pfam" id="PF10350"/>
    </source>
</evidence>
<comment type="caution">
    <text evidence="5">The sequence shown here is derived from an EMBL/GenBank/DDBJ whole genome shotgun (WGS) entry which is preliminary data.</text>
</comment>
<feature type="domain" description="DUF2428" evidence="3">
    <location>
        <begin position="755"/>
        <end position="1002"/>
    </location>
</feature>
<dbReference type="OrthoDB" id="73997at2759"/>
<name>A0A0T6B5W4_9SCAR</name>
<dbReference type="Pfam" id="PF25150">
    <property type="entry name" value="TPR_Trm732"/>
    <property type="match status" value="1"/>
</dbReference>
<feature type="domain" description="tRNA (32-2'-O)-methyltransferase regulator THADA-like TPR repeats region" evidence="4">
    <location>
        <begin position="345"/>
        <end position="588"/>
    </location>
</feature>
<evidence type="ECO:0000256" key="2">
    <source>
        <dbReference type="ARBA" id="ARBA00035698"/>
    </source>
</evidence>
<keyword evidence="6" id="KW-1185">Reference proteome</keyword>
<dbReference type="InterPro" id="IPR019442">
    <property type="entry name" value="THADA/TRM732_DUF2428"/>
</dbReference>
<evidence type="ECO:0000259" key="4">
    <source>
        <dbReference type="Pfam" id="PF25150"/>
    </source>
</evidence>
<dbReference type="Pfam" id="PF10350">
    <property type="entry name" value="DUF2428"/>
    <property type="match status" value="1"/>
</dbReference>
<protein>
    <recommendedName>
        <fullName evidence="2">tRNA (32-2'-O)-methyltransferase regulator THADA</fullName>
    </recommendedName>
</protein>
<dbReference type="EMBL" id="LJIG01009687">
    <property type="protein sequence ID" value="KRT82581.1"/>
    <property type="molecule type" value="Genomic_DNA"/>
</dbReference>
<dbReference type="InterPro" id="IPR056843">
    <property type="entry name" value="THADA-like_TPR"/>
</dbReference>
<organism evidence="5 6">
    <name type="scientific">Oryctes borbonicus</name>
    <dbReference type="NCBI Taxonomy" id="1629725"/>
    <lineage>
        <taxon>Eukaryota</taxon>
        <taxon>Metazoa</taxon>
        <taxon>Ecdysozoa</taxon>
        <taxon>Arthropoda</taxon>
        <taxon>Hexapoda</taxon>
        <taxon>Insecta</taxon>
        <taxon>Pterygota</taxon>
        <taxon>Neoptera</taxon>
        <taxon>Endopterygota</taxon>
        <taxon>Coleoptera</taxon>
        <taxon>Polyphaga</taxon>
        <taxon>Scarabaeiformia</taxon>
        <taxon>Scarabaeidae</taxon>
        <taxon>Dynastinae</taxon>
        <taxon>Oryctes</taxon>
    </lineage>
</organism>
<feature type="non-terminal residue" evidence="5">
    <location>
        <position position="1"/>
    </location>
</feature>